<protein>
    <recommendedName>
        <fullName evidence="3">DUF4143 domain-containing protein</fullName>
    </recommendedName>
</protein>
<reference evidence="1" key="2">
    <citation type="journal article" date="2021" name="PeerJ">
        <title>Extensive microbial diversity within the chicken gut microbiome revealed by metagenomics and culture.</title>
        <authorList>
            <person name="Gilroy R."/>
            <person name="Ravi A."/>
            <person name="Getino M."/>
            <person name="Pursley I."/>
            <person name="Horton D.L."/>
            <person name="Alikhan N.F."/>
            <person name="Baker D."/>
            <person name="Gharbi K."/>
            <person name="Hall N."/>
            <person name="Watson M."/>
            <person name="Adriaenssens E.M."/>
            <person name="Foster-Nyarko E."/>
            <person name="Jarju S."/>
            <person name="Secka A."/>
            <person name="Antonio M."/>
            <person name="Oren A."/>
            <person name="Chaudhuri R.R."/>
            <person name="La Ragione R."/>
            <person name="Hildebrand F."/>
            <person name="Pallen M.J."/>
        </authorList>
    </citation>
    <scope>NUCLEOTIDE SEQUENCE</scope>
    <source>
        <strain evidence="1">CHK147-3167</strain>
    </source>
</reference>
<dbReference type="Proteomes" id="UP000886786">
    <property type="component" value="Unassembled WGS sequence"/>
</dbReference>
<dbReference type="AlphaFoldDB" id="A0A9D0ZPR1"/>
<sequence>MMYFYRDKNDLECDAIVHLRDGRWGAIEIKLGSKDSIEAAAKNLLKFVSVVDTDEMNKPSFLMVLTATKYAYRRDDGVYVVPITCLRS</sequence>
<gene>
    <name evidence="1" type="ORF">IAB27_00885</name>
</gene>
<accession>A0A9D0ZPR1</accession>
<comment type="caution">
    <text evidence="1">The sequence shown here is derived from an EMBL/GenBank/DDBJ whole genome shotgun (WGS) entry which is preliminary data.</text>
</comment>
<name>A0A9D0ZPR1_9FIRM</name>
<organism evidence="1 2">
    <name type="scientific">Candidatus Coprosoma intestinipullorum</name>
    <dbReference type="NCBI Taxonomy" id="2840752"/>
    <lineage>
        <taxon>Bacteria</taxon>
        <taxon>Bacillati</taxon>
        <taxon>Bacillota</taxon>
        <taxon>Bacillota incertae sedis</taxon>
        <taxon>Candidatus Coprosoma</taxon>
    </lineage>
</organism>
<evidence type="ECO:0000313" key="1">
    <source>
        <dbReference type="EMBL" id="HIQ90171.1"/>
    </source>
</evidence>
<reference evidence="1" key="1">
    <citation type="submission" date="2020-10" db="EMBL/GenBank/DDBJ databases">
        <authorList>
            <person name="Gilroy R."/>
        </authorList>
    </citation>
    <scope>NUCLEOTIDE SEQUENCE</scope>
    <source>
        <strain evidence="1">CHK147-3167</strain>
    </source>
</reference>
<proteinExistence type="predicted"/>
<evidence type="ECO:0000313" key="2">
    <source>
        <dbReference type="Proteomes" id="UP000886786"/>
    </source>
</evidence>
<evidence type="ECO:0008006" key="3">
    <source>
        <dbReference type="Google" id="ProtNLM"/>
    </source>
</evidence>
<dbReference type="EMBL" id="DVFV01000020">
    <property type="protein sequence ID" value="HIQ90171.1"/>
    <property type="molecule type" value="Genomic_DNA"/>
</dbReference>